<feature type="non-terminal residue" evidence="1">
    <location>
        <position position="1"/>
    </location>
</feature>
<dbReference type="AlphaFoldDB" id="A0A0F8ZGN1"/>
<organism evidence="1">
    <name type="scientific">marine sediment metagenome</name>
    <dbReference type="NCBI Taxonomy" id="412755"/>
    <lineage>
        <taxon>unclassified sequences</taxon>
        <taxon>metagenomes</taxon>
        <taxon>ecological metagenomes</taxon>
    </lineage>
</organism>
<gene>
    <name evidence="1" type="ORF">LCGC14_2972530</name>
</gene>
<protein>
    <submittedName>
        <fullName evidence="1">Uncharacterized protein</fullName>
    </submittedName>
</protein>
<proteinExistence type="predicted"/>
<reference evidence="1" key="1">
    <citation type="journal article" date="2015" name="Nature">
        <title>Complex archaea that bridge the gap between prokaryotes and eukaryotes.</title>
        <authorList>
            <person name="Spang A."/>
            <person name="Saw J.H."/>
            <person name="Jorgensen S.L."/>
            <person name="Zaremba-Niedzwiedzka K."/>
            <person name="Martijn J."/>
            <person name="Lind A.E."/>
            <person name="van Eijk R."/>
            <person name="Schleper C."/>
            <person name="Guy L."/>
            <person name="Ettema T.J."/>
        </authorList>
    </citation>
    <scope>NUCLEOTIDE SEQUENCE</scope>
</reference>
<sequence>LKPGDLITETESALDLEELVSKYVFGGV</sequence>
<dbReference type="EMBL" id="LAZR01060473">
    <property type="protein sequence ID" value="KKK65599.1"/>
    <property type="molecule type" value="Genomic_DNA"/>
</dbReference>
<accession>A0A0F8ZGN1</accession>
<evidence type="ECO:0000313" key="1">
    <source>
        <dbReference type="EMBL" id="KKK65599.1"/>
    </source>
</evidence>
<name>A0A0F8ZGN1_9ZZZZ</name>
<comment type="caution">
    <text evidence="1">The sequence shown here is derived from an EMBL/GenBank/DDBJ whole genome shotgun (WGS) entry which is preliminary data.</text>
</comment>